<dbReference type="Pfam" id="PF10137">
    <property type="entry name" value="CAP12-PCTIR_TIR"/>
    <property type="match status" value="1"/>
</dbReference>
<dbReference type="AlphaFoldDB" id="A0A330L807"/>
<dbReference type="RefSeq" id="WP_121990226.1">
    <property type="nucleotide sequence ID" value="NZ_OUNR01000018.1"/>
</dbReference>
<dbReference type="PANTHER" id="PTHR24567">
    <property type="entry name" value="CRP FAMILY TRANSCRIPTIONAL REGULATORY PROTEIN"/>
    <property type="match status" value="1"/>
</dbReference>
<dbReference type="Pfam" id="PF00027">
    <property type="entry name" value="cNMP_binding"/>
    <property type="match status" value="1"/>
</dbReference>
<name>A0A330L807_9BACT</name>
<sequence length="313" mass="34295">MARPAKRSPSEKWPKFSGSAGKRRLLESLRAQPLISGDSKLAIKAAAAGEIQRHSTGDVLLKQGDQDNDILLILSGQVSITVNGRTLAVRAAGTHVGEMALVDPLMKRSATVRATEDTVTLKLSEQKFSSIAERHPALWRRVAAEVARRLRERSKFLREPHAQPVVFIGSSSEALTCAEEVLRQLSRHPLIPRLWTQGVFEASKTAIESLVALANEADFAVLPLTADDVTISRGKRKPSPRDNIVFEIGLLMGALGRERVYILKPKKLDIRVPSDLLGLTMIEYSKGGPTPLSKRLKKPCNTIWQAVQAAGPR</sequence>
<evidence type="ECO:0000313" key="2">
    <source>
        <dbReference type="EMBL" id="SPP66001.1"/>
    </source>
</evidence>
<dbReference type="OrthoDB" id="5497289at2"/>
<evidence type="ECO:0000259" key="1">
    <source>
        <dbReference type="PROSITE" id="PS50042"/>
    </source>
</evidence>
<dbReference type="EMBL" id="OUNR01000018">
    <property type="protein sequence ID" value="SPP66001.1"/>
    <property type="molecule type" value="Genomic_DNA"/>
</dbReference>
<organism evidence="2 3">
    <name type="scientific">Nitrospira lenta</name>
    <dbReference type="NCBI Taxonomy" id="1436998"/>
    <lineage>
        <taxon>Bacteria</taxon>
        <taxon>Pseudomonadati</taxon>
        <taxon>Nitrospirota</taxon>
        <taxon>Nitrospiria</taxon>
        <taxon>Nitrospirales</taxon>
        <taxon>Nitrospiraceae</taxon>
        <taxon>Nitrospira</taxon>
    </lineage>
</organism>
<reference evidence="3" key="1">
    <citation type="submission" date="2018-04" db="EMBL/GenBank/DDBJ databases">
        <authorList>
            <person name="Lucker S."/>
            <person name="Sakoula D."/>
        </authorList>
    </citation>
    <scope>NUCLEOTIDE SEQUENCE [LARGE SCALE GENOMIC DNA]</scope>
</reference>
<dbReference type="InterPro" id="IPR014710">
    <property type="entry name" value="RmlC-like_jellyroll"/>
</dbReference>
<dbReference type="Gene3D" id="2.60.120.10">
    <property type="entry name" value="Jelly Rolls"/>
    <property type="match status" value="1"/>
</dbReference>
<dbReference type="InterPro" id="IPR050397">
    <property type="entry name" value="Env_Response_Regulators"/>
</dbReference>
<accession>A0A330L807</accession>
<dbReference type="InterPro" id="IPR018490">
    <property type="entry name" value="cNMP-bd_dom_sf"/>
</dbReference>
<dbReference type="PANTHER" id="PTHR24567:SF74">
    <property type="entry name" value="HTH-TYPE TRANSCRIPTIONAL REGULATOR ARCR"/>
    <property type="match status" value="1"/>
</dbReference>
<dbReference type="GO" id="GO:0050135">
    <property type="term" value="F:NADP+ nucleosidase activity"/>
    <property type="evidence" value="ECO:0007669"/>
    <property type="project" value="InterPro"/>
</dbReference>
<dbReference type="InParanoid" id="A0A330L807"/>
<dbReference type="InterPro" id="IPR000595">
    <property type="entry name" value="cNMP-bd_dom"/>
</dbReference>
<dbReference type="Proteomes" id="UP000248168">
    <property type="component" value="Unassembled WGS sequence"/>
</dbReference>
<dbReference type="PROSITE" id="PS00889">
    <property type="entry name" value="CNMP_BINDING_2"/>
    <property type="match status" value="1"/>
</dbReference>
<evidence type="ECO:0000313" key="3">
    <source>
        <dbReference type="Proteomes" id="UP000248168"/>
    </source>
</evidence>
<dbReference type="InterPro" id="IPR018488">
    <property type="entry name" value="cNMP-bd_CS"/>
</dbReference>
<protein>
    <recommendedName>
        <fullName evidence="1">Cyclic nucleotide-binding domain-containing protein</fullName>
    </recommendedName>
</protein>
<proteinExistence type="predicted"/>
<dbReference type="SUPFAM" id="SSF51206">
    <property type="entry name" value="cAMP-binding domain-like"/>
    <property type="match status" value="1"/>
</dbReference>
<dbReference type="CDD" id="cd00038">
    <property type="entry name" value="CAP_ED"/>
    <property type="match status" value="1"/>
</dbReference>
<dbReference type="GO" id="GO:0005829">
    <property type="term" value="C:cytosol"/>
    <property type="evidence" value="ECO:0007669"/>
    <property type="project" value="TreeGrafter"/>
</dbReference>
<feature type="domain" description="Cyclic nucleotide-binding" evidence="1">
    <location>
        <begin position="25"/>
        <end position="149"/>
    </location>
</feature>
<dbReference type="InterPro" id="IPR019302">
    <property type="entry name" value="CAP12/PCTIR_TIR_dom"/>
</dbReference>
<keyword evidence="3" id="KW-1185">Reference proteome</keyword>
<dbReference type="PROSITE" id="PS50042">
    <property type="entry name" value="CNMP_BINDING_3"/>
    <property type="match status" value="1"/>
</dbReference>
<dbReference type="GO" id="GO:0003700">
    <property type="term" value="F:DNA-binding transcription factor activity"/>
    <property type="evidence" value="ECO:0007669"/>
    <property type="project" value="TreeGrafter"/>
</dbReference>
<dbReference type="SMART" id="SM00100">
    <property type="entry name" value="cNMP"/>
    <property type="match status" value="1"/>
</dbReference>
<gene>
    <name evidence="2" type="ORF">NITLEN_50041</name>
</gene>